<dbReference type="PANTHER" id="PTHR28025:SF1">
    <property type="entry name" value="DASH COMPLEX SUBUNIT DAD1"/>
    <property type="match status" value="1"/>
</dbReference>
<name>A0AAD6EHY4_9EURO</name>
<comment type="subcellular location">
    <subcellularLocation>
        <location evidence="3">Chromosome</location>
        <location evidence="3">Centromere</location>
        <location evidence="3">Kinetochore</location>
    </subcellularLocation>
    <subcellularLocation>
        <location evidence="2">Cytoplasm</location>
        <location evidence="2">Cytoskeleton</location>
        <location evidence="2">Spindle</location>
    </subcellularLocation>
    <subcellularLocation>
        <location evidence="1">Nucleus</location>
    </subcellularLocation>
</comment>
<accession>A0AAD6EHY4</accession>
<evidence type="ECO:0000256" key="12">
    <source>
        <dbReference type="ARBA" id="ARBA00023212"/>
    </source>
</evidence>
<keyword evidence="6" id="KW-0158">Chromosome</keyword>
<dbReference type="GO" id="GO:0044732">
    <property type="term" value="C:mitotic spindle pole body"/>
    <property type="evidence" value="ECO:0007669"/>
    <property type="project" value="TreeGrafter"/>
</dbReference>
<dbReference type="GO" id="GO:0042729">
    <property type="term" value="C:DASH complex"/>
    <property type="evidence" value="ECO:0007669"/>
    <property type="project" value="InterPro"/>
</dbReference>
<proteinExistence type="inferred from homology"/>
<evidence type="ECO:0000256" key="8">
    <source>
        <dbReference type="ARBA" id="ARBA00022618"/>
    </source>
</evidence>
<dbReference type="Pfam" id="PF08649">
    <property type="entry name" value="DASH_Dad1"/>
    <property type="match status" value="1"/>
</dbReference>
<dbReference type="EMBL" id="JAQJAE010000001">
    <property type="protein sequence ID" value="KAJ5616989.1"/>
    <property type="molecule type" value="Genomic_DNA"/>
</dbReference>
<keyword evidence="14" id="KW-0131">Cell cycle</keyword>
<evidence type="ECO:0000256" key="2">
    <source>
        <dbReference type="ARBA" id="ARBA00004186"/>
    </source>
</evidence>
<evidence type="ECO:0000256" key="5">
    <source>
        <dbReference type="ARBA" id="ARBA00020261"/>
    </source>
</evidence>
<feature type="region of interest" description="Disordered" evidence="17">
    <location>
        <begin position="77"/>
        <end position="118"/>
    </location>
</feature>
<evidence type="ECO:0000256" key="9">
    <source>
        <dbReference type="ARBA" id="ARBA00022701"/>
    </source>
</evidence>
<dbReference type="AlphaFoldDB" id="A0AAD6EHY4"/>
<evidence type="ECO:0000256" key="7">
    <source>
        <dbReference type="ARBA" id="ARBA00022490"/>
    </source>
</evidence>
<dbReference type="Proteomes" id="UP001213799">
    <property type="component" value="Unassembled WGS sequence"/>
</dbReference>
<dbReference type="GO" id="GO:0072686">
    <property type="term" value="C:mitotic spindle"/>
    <property type="evidence" value="ECO:0007669"/>
    <property type="project" value="InterPro"/>
</dbReference>
<evidence type="ECO:0000256" key="17">
    <source>
        <dbReference type="SAM" id="MobiDB-lite"/>
    </source>
</evidence>
<keyword evidence="11" id="KW-0995">Kinetochore</keyword>
<keyword evidence="19" id="KW-1185">Reference proteome</keyword>
<protein>
    <recommendedName>
        <fullName evidence="5">DASH complex subunit DAD1</fullName>
    </recommendedName>
    <alternativeName>
        <fullName evidence="16">Outer kinetochore protein DAD1</fullName>
    </alternativeName>
</protein>
<keyword evidence="8" id="KW-0132">Cell division</keyword>
<dbReference type="GeneID" id="81583403"/>
<feature type="compositionally biased region" description="Basic and acidic residues" evidence="17">
    <location>
        <begin position="94"/>
        <end position="109"/>
    </location>
</feature>
<keyword evidence="15" id="KW-0137">Centromere</keyword>
<dbReference type="GO" id="GO:0051010">
    <property type="term" value="F:microtubule plus-end binding"/>
    <property type="evidence" value="ECO:0007669"/>
    <property type="project" value="TreeGrafter"/>
</dbReference>
<dbReference type="RefSeq" id="XP_056758156.1">
    <property type="nucleotide sequence ID" value="XM_056893161.1"/>
</dbReference>
<evidence type="ECO:0000313" key="18">
    <source>
        <dbReference type="EMBL" id="KAJ5616989.1"/>
    </source>
</evidence>
<dbReference type="GO" id="GO:0051301">
    <property type="term" value="P:cell division"/>
    <property type="evidence" value="ECO:0007669"/>
    <property type="project" value="UniProtKB-KW"/>
</dbReference>
<dbReference type="InterPro" id="IPR013958">
    <property type="entry name" value="DASH_Dad1"/>
</dbReference>
<evidence type="ECO:0000256" key="14">
    <source>
        <dbReference type="ARBA" id="ARBA00023306"/>
    </source>
</evidence>
<comment type="similarity">
    <text evidence="4">Belongs to the DASH complex DAD1 family.</text>
</comment>
<organism evidence="18 19">
    <name type="scientific">Penicillium hordei</name>
    <dbReference type="NCBI Taxonomy" id="40994"/>
    <lineage>
        <taxon>Eukaryota</taxon>
        <taxon>Fungi</taxon>
        <taxon>Dikarya</taxon>
        <taxon>Ascomycota</taxon>
        <taxon>Pezizomycotina</taxon>
        <taxon>Eurotiomycetes</taxon>
        <taxon>Eurotiomycetidae</taxon>
        <taxon>Eurotiales</taxon>
        <taxon>Aspergillaceae</taxon>
        <taxon>Penicillium</taxon>
    </lineage>
</organism>
<evidence type="ECO:0000256" key="13">
    <source>
        <dbReference type="ARBA" id="ARBA00023242"/>
    </source>
</evidence>
<evidence type="ECO:0000256" key="11">
    <source>
        <dbReference type="ARBA" id="ARBA00022838"/>
    </source>
</evidence>
<reference evidence="18" key="1">
    <citation type="journal article" date="2023" name="IMA Fungus">
        <title>Comparative genomic study of the Penicillium genus elucidates a diverse pangenome and 15 lateral gene transfer events.</title>
        <authorList>
            <person name="Petersen C."/>
            <person name="Sorensen T."/>
            <person name="Nielsen M.R."/>
            <person name="Sondergaard T.E."/>
            <person name="Sorensen J.L."/>
            <person name="Fitzpatrick D.A."/>
            <person name="Frisvad J.C."/>
            <person name="Nielsen K.L."/>
        </authorList>
    </citation>
    <scope>NUCLEOTIDE SEQUENCE</scope>
    <source>
        <strain evidence="18">IBT 12815</strain>
    </source>
</reference>
<sequence length="118" mass="12934">MAWLQQTPGSGGRAASPTVFEQQREELVREIAVGMEQVLQNMNRLNRNLESVIAVGNEFGSVEALWSQFENFMGRAEEQGEEAGNGIGNGKRKVSGESDASKSEVKRENDEGDSTVMQ</sequence>
<keyword evidence="9" id="KW-0493">Microtubule</keyword>
<dbReference type="PANTHER" id="PTHR28025">
    <property type="entry name" value="DASH COMPLEX SUBUNIT DAD1"/>
    <property type="match status" value="1"/>
</dbReference>
<evidence type="ECO:0000256" key="10">
    <source>
        <dbReference type="ARBA" id="ARBA00022776"/>
    </source>
</evidence>
<evidence type="ECO:0000256" key="15">
    <source>
        <dbReference type="ARBA" id="ARBA00023328"/>
    </source>
</evidence>
<evidence type="ECO:0000256" key="6">
    <source>
        <dbReference type="ARBA" id="ARBA00022454"/>
    </source>
</evidence>
<evidence type="ECO:0000313" key="19">
    <source>
        <dbReference type="Proteomes" id="UP001213799"/>
    </source>
</evidence>
<gene>
    <name evidence="18" type="ORF">N7537_002103</name>
</gene>
<dbReference type="GO" id="GO:0005876">
    <property type="term" value="C:spindle microtubule"/>
    <property type="evidence" value="ECO:0007669"/>
    <property type="project" value="TreeGrafter"/>
</dbReference>
<keyword evidence="7" id="KW-0963">Cytoplasm</keyword>
<evidence type="ECO:0000256" key="3">
    <source>
        <dbReference type="ARBA" id="ARBA00004629"/>
    </source>
</evidence>
<evidence type="ECO:0000256" key="1">
    <source>
        <dbReference type="ARBA" id="ARBA00004123"/>
    </source>
</evidence>
<comment type="caution">
    <text evidence="18">The sequence shown here is derived from an EMBL/GenBank/DDBJ whole genome shotgun (WGS) entry which is preliminary data.</text>
</comment>
<keyword evidence="13" id="KW-0539">Nucleus</keyword>
<reference evidence="18" key="2">
    <citation type="submission" date="2023-01" db="EMBL/GenBank/DDBJ databases">
        <authorList>
            <person name="Petersen C."/>
        </authorList>
    </citation>
    <scope>NUCLEOTIDE SEQUENCE</scope>
    <source>
        <strain evidence="18">IBT 12815</strain>
    </source>
</reference>
<evidence type="ECO:0000256" key="16">
    <source>
        <dbReference type="ARBA" id="ARBA00030566"/>
    </source>
</evidence>
<keyword evidence="10" id="KW-0498">Mitosis</keyword>
<keyword evidence="12" id="KW-0206">Cytoskeleton</keyword>
<evidence type="ECO:0000256" key="4">
    <source>
        <dbReference type="ARBA" id="ARBA00010146"/>
    </source>
</evidence>